<dbReference type="AlphaFoldDB" id="A0AAV4TIE6"/>
<evidence type="ECO:0000313" key="2">
    <source>
        <dbReference type="Proteomes" id="UP001054945"/>
    </source>
</evidence>
<dbReference type="EMBL" id="BPLR01011162">
    <property type="protein sequence ID" value="GIY44562.1"/>
    <property type="molecule type" value="Genomic_DNA"/>
</dbReference>
<evidence type="ECO:0000313" key="1">
    <source>
        <dbReference type="EMBL" id="GIY44562.1"/>
    </source>
</evidence>
<sequence>MSFAFCFNRSHLPQDRARKLGINGNSQPYANSENISKSIPTCASVLYRSKCVRSRAGDLTHTGGRCSLFHGTFFVPRFSGMIFGNALTLSKRFMLGFAHLRDLKWKVN</sequence>
<reference evidence="1 2" key="1">
    <citation type="submission" date="2021-06" db="EMBL/GenBank/DDBJ databases">
        <title>Caerostris extrusa draft genome.</title>
        <authorList>
            <person name="Kono N."/>
            <person name="Arakawa K."/>
        </authorList>
    </citation>
    <scope>NUCLEOTIDE SEQUENCE [LARGE SCALE GENOMIC DNA]</scope>
</reference>
<protein>
    <submittedName>
        <fullName evidence="1">Uncharacterized protein</fullName>
    </submittedName>
</protein>
<keyword evidence="2" id="KW-1185">Reference proteome</keyword>
<comment type="caution">
    <text evidence="1">The sequence shown here is derived from an EMBL/GenBank/DDBJ whole genome shotgun (WGS) entry which is preliminary data.</text>
</comment>
<dbReference type="Proteomes" id="UP001054945">
    <property type="component" value="Unassembled WGS sequence"/>
</dbReference>
<organism evidence="1 2">
    <name type="scientific">Caerostris extrusa</name>
    <name type="common">Bark spider</name>
    <name type="synonym">Caerostris bankana</name>
    <dbReference type="NCBI Taxonomy" id="172846"/>
    <lineage>
        <taxon>Eukaryota</taxon>
        <taxon>Metazoa</taxon>
        <taxon>Ecdysozoa</taxon>
        <taxon>Arthropoda</taxon>
        <taxon>Chelicerata</taxon>
        <taxon>Arachnida</taxon>
        <taxon>Araneae</taxon>
        <taxon>Araneomorphae</taxon>
        <taxon>Entelegynae</taxon>
        <taxon>Araneoidea</taxon>
        <taxon>Araneidae</taxon>
        <taxon>Caerostris</taxon>
    </lineage>
</organism>
<gene>
    <name evidence="1" type="ORF">CEXT_776021</name>
</gene>
<accession>A0AAV4TIE6</accession>
<proteinExistence type="predicted"/>
<name>A0AAV4TIE6_CAEEX</name>